<protein>
    <submittedName>
        <fullName evidence="2">Aldo/keto reductase</fullName>
    </submittedName>
</protein>
<dbReference type="Pfam" id="PF00248">
    <property type="entry name" value="Aldo_ket_red"/>
    <property type="match status" value="1"/>
</dbReference>
<dbReference type="Proteomes" id="UP001165283">
    <property type="component" value="Unassembled WGS sequence"/>
</dbReference>
<organism evidence="2 3">
    <name type="scientific">Pseudonocardia humida</name>
    <dbReference type="NCBI Taxonomy" id="2800819"/>
    <lineage>
        <taxon>Bacteria</taxon>
        <taxon>Bacillati</taxon>
        <taxon>Actinomycetota</taxon>
        <taxon>Actinomycetes</taxon>
        <taxon>Pseudonocardiales</taxon>
        <taxon>Pseudonocardiaceae</taxon>
        <taxon>Pseudonocardia</taxon>
    </lineage>
</organism>
<evidence type="ECO:0000313" key="3">
    <source>
        <dbReference type="Proteomes" id="UP001165283"/>
    </source>
</evidence>
<proteinExistence type="predicted"/>
<dbReference type="CDD" id="cd19162">
    <property type="entry name" value="AKR_FDH"/>
    <property type="match status" value="1"/>
</dbReference>
<dbReference type="InterPro" id="IPR023210">
    <property type="entry name" value="NADP_OxRdtase_dom"/>
</dbReference>
<dbReference type="SUPFAM" id="SSF51430">
    <property type="entry name" value="NAD(P)-linked oxidoreductase"/>
    <property type="match status" value="1"/>
</dbReference>
<dbReference type="EMBL" id="JAGSOV010000046">
    <property type="protein sequence ID" value="MCO1657756.1"/>
    <property type="molecule type" value="Genomic_DNA"/>
</dbReference>
<dbReference type="RefSeq" id="WP_252441403.1">
    <property type="nucleotide sequence ID" value="NZ_JAGSOV010000046.1"/>
</dbReference>
<evidence type="ECO:0000313" key="2">
    <source>
        <dbReference type="EMBL" id="MCO1657756.1"/>
    </source>
</evidence>
<gene>
    <name evidence="2" type="ORF">KDL28_22085</name>
</gene>
<sequence>MGELRLGPLGFGGANLGNLFAPMTDDGAAELLQAAWDAGIRYFDTAPHYGLGLSERRLGRFLAGKPRAEYVVSTKAGRLLRPSPGTAGERDADLYDVPADVERVWDFTADGVRRSLAESLERLGLDRVDVLFLHDPEGAGLEGALATGVPAVVALREEGLVDAVGVGSTSTGALVAAARTGALDLLMVAGRYTLLEQPAAAELLPECRERGIGVVAAGVLNSGLLASPRPGEGARYEYLEAPAGVLARARRLADVCDGFGVELPAAALQFPRREPSVRSVVLGAGSAAELRETVDRAHAPVPDALWEALAAQGMVPA</sequence>
<dbReference type="InterPro" id="IPR036812">
    <property type="entry name" value="NAD(P)_OxRdtase_dom_sf"/>
</dbReference>
<feature type="domain" description="NADP-dependent oxidoreductase" evidence="1">
    <location>
        <begin position="8"/>
        <end position="308"/>
    </location>
</feature>
<dbReference type="InterPro" id="IPR044477">
    <property type="entry name" value="FDH-like"/>
</dbReference>
<dbReference type="PANTHER" id="PTHR42686:SF1">
    <property type="entry name" value="GH17980P-RELATED"/>
    <property type="match status" value="1"/>
</dbReference>
<keyword evidence="3" id="KW-1185">Reference proteome</keyword>
<accession>A0ABT1A485</accession>
<reference evidence="2" key="1">
    <citation type="submission" date="2021-04" db="EMBL/GenBank/DDBJ databases">
        <title>Pseudonocardia sp. nov., isolated from sandy soil of mangrove forest.</title>
        <authorList>
            <person name="Zan Z."/>
            <person name="Huang R."/>
            <person name="Liu W."/>
        </authorList>
    </citation>
    <scope>NUCLEOTIDE SEQUENCE</scope>
    <source>
        <strain evidence="2">S2-4</strain>
    </source>
</reference>
<comment type="caution">
    <text evidence="2">The sequence shown here is derived from an EMBL/GenBank/DDBJ whole genome shotgun (WGS) entry which is preliminary data.</text>
</comment>
<evidence type="ECO:0000259" key="1">
    <source>
        <dbReference type="Pfam" id="PF00248"/>
    </source>
</evidence>
<dbReference type="Gene3D" id="3.20.20.100">
    <property type="entry name" value="NADP-dependent oxidoreductase domain"/>
    <property type="match status" value="1"/>
</dbReference>
<name>A0ABT1A485_9PSEU</name>
<dbReference type="PANTHER" id="PTHR42686">
    <property type="entry name" value="GH17980P-RELATED"/>
    <property type="match status" value="1"/>
</dbReference>
<dbReference type="InterPro" id="IPR020471">
    <property type="entry name" value="AKR"/>
</dbReference>